<dbReference type="PROSITE" id="PS51257">
    <property type="entry name" value="PROKAR_LIPOPROTEIN"/>
    <property type="match status" value="1"/>
</dbReference>
<dbReference type="Pfam" id="PF13385">
    <property type="entry name" value="Laminin_G_3"/>
    <property type="match status" value="1"/>
</dbReference>
<dbReference type="Proteomes" id="UP000501780">
    <property type="component" value="Chromosome"/>
</dbReference>
<dbReference type="Gene3D" id="2.60.120.200">
    <property type="match status" value="1"/>
</dbReference>
<dbReference type="Pfam" id="PF08522">
    <property type="entry name" value="BT_3987-like_N"/>
    <property type="match status" value="1"/>
</dbReference>
<dbReference type="InterPro" id="IPR013728">
    <property type="entry name" value="BT_3987-like_N"/>
</dbReference>
<proteinExistence type="predicted"/>
<accession>A0A6H0KLU6</accession>
<dbReference type="GO" id="GO:0004553">
    <property type="term" value="F:hydrolase activity, hydrolyzing O-glycosyl compounds"/>
    <property type="evidence" value="ECO:0007669"/>
    <property type="project" value="UniProtKB-ARBA"/>
</dbReference>
<name>A0A6H0KLU6_9BACE</name>
<dbReference type="KEGG" id="bfc:BacF7301_09775"/>
<dbReference type="AlphaFoldDB" id="A0A6H0KLU6"/>
<keyword evidence="1" id="KW-0732">Signal</keyword>
<evidence type="ECO:0000313" key="4">
    <source>
        <dbReference type="Proteomes" id="UP000501780"/>
    </source>
</evidence>
<dbReference type="Gene3D" id="2.60.40.1740">
    <property type="entry name" value="hypothetical protein (bacova_03559)"/>
    <property type="match status" value="1"/>
</dbReference>
<dbReference type="InterPro" id="IPR013320">
    <property type="entry name" value="ConA-like_dom_sf"/>
</dbReference>
<evidence type="ECO:0000259" key="2">
    <source>
        <dbReference type="Pfam" id="PF08522"/>
    </source>
</evidence>
<evidence type="ECO:0000313" key="3">
    <source>
        <dbReference type="EMBL" id="QIU94416.1"/>
    </source>
</evidence>
<dbReference type="GO" id="GO:0005975">
    <property type="term" value="P:carbohydrate metabolic process"/>
    <property type="evidence" value="ECO:0007669"/>
    <property type="project" value="UniProtKB-ARBA"/>
</dbReference>
<feature type="signal peptide" evidence="1">
    <location>
        <begin position="1"/>
        <end position="19"/>
    </location>
</feature>
<feature type="chain" id="PRO_5026322840" evidence="1">
    <location>
        <begin position="20"/>
        <end position="398"/>
    </location>
</feature>
<dbReference type="RefSeq" id="WP_167962331.1">
    <property type="nucleotide sequence ID" value="NZ_CP050831.1"/>
</dbReference>
<dbReference type="EMBL" id="CP050831">
    <property type="protein sequence ID" value="QIU94416.1"/>
    <property type="molecule type" value="Genomic_DNA"/>
</dbReference>
<sequence>MKIRKIYLLMAVMAIGMFAACQDDMENFDNKVYSTSDPISKFVLKPSVKSATKTIRASVAKPADSDIHLTYKADPSLVSTYNQAYYAGAVLLPQEYYELSGVDAVINKGSVASTEVVVDFKDLNLLSTEQVYVLPVTISEATNIDILSSARTNYFVFEGGALINVVADMKKENYISFPTFMESKASGEVCNNLHNYTLEALIRVHEFSPGIQTVMGIEGYFLIRISDNGLQPNQLQVSTGAFGSLTDPATCLLTANKWTHIALVGDAEAGELRLYIDGQLMITKAATGAWQDISLGKPMKQNSWEPESRPFYIGYSYSAGRELDGEFSECRIWNVAKTQDEIVNNVYEVDPESEGLVAYWKFDEGEGKIVRDHTGNGNDGVAASVIAWTPVALPAAVE</sequence>
<gene>
    <name evidence="3" type="ORF">BacF7301_09775</name>
</gene>
<organism evidence="3 4">
    <name type="scientific">Bacteroides faecium</name>
    <dbReference type="NCBI Taxonomy" id="2715212"/>
    <lineage>
        <taxon>Bacteria</taxon>
        <taxon>Pseudomonadati</taxon>
        <taxon>Bacteroidota</taxon>
        <taxon>Bacteroidia</taxon>
        <taxon>Bacteroidales</taxon>
        <taxon>Bacteroidaceae</taxon>
        <taxon>Bacteroides</taxon>
    </lineage>
</organism>
<keyword evidence="4" id="KW-1185">Reference proteome</keyword>
<protein>
    <submittedName>
        <fullName evidence="3">DUF1735 domain-containing protein</fullName>
    </submittedName>
</protein>
<reference evidence="3 4" key="1">
    <citation type="submission" date="2020-03" db="EMBL/GenBank/DDBJ databases">
        <title>Genomic analysis of Bacteroides faecium CBA7301.</title>
        <authorList>
            <person name="Kim J."/>
            <person name="Roh S.W."/>
        </authorList>
    </citation>
    <scope>NUCLEOTIDE SEQUENCE [LARGE SCALE GENOMIC DNA]</scope>
    <source>
        <strain evidence="3 4">CBA7301</strain>
    </source>
</reference>
<evidence type="ECO:0000256" key="1">
    <source>
        <dbReference type="SAM" id="SignalP"/>
    </source>
</evidence>
<dbReference type="SUPFAM" id="SSF49899">
    <property type="entry name" value="Concanavalin A-like lectins/glucanases"/>
    <property type="match status" value="1"/>
</dbReference>
<feature type="domain" description="BT-3987-like N-terminal" evidence="2">
    <location>
        <begin position="28"/>
        <end position="143"/>
    </location>
</feature>